<name>A0A6A6PSW2_9PEZI</name>
<protein>
    <submittedName>
        <fullName evidence="2">Uncharacterized protein</fullName>
    </submittedName>
</protein>
<dbReference type="OrthoDB" id="529205at2759"/>
<dbReference type="RefSeq" id="XP_033589632.1">
    <property type="nucleotide sequence ID" value="XM_033737089.1"/>
</dbReference>
<reference evidence="2" key="1">
    <citation type="journal article" date="2020" name="Stud. Mycol.">
        <title>101 Dothideomycetes genomes: a test case for predicting lifestyles and emergence of pathogens.</title>
        <authorList>
            <person name="Haridas S."/>
            <person name="Albert R."/>
            <person name="Binder M."/>
            <person name="Bloem J."/>
            <person name="Labutti K."/>
            <person name="Salamov A."/>
            <person name="Andreopoulos B."/>
            <person name="Baker S."/>
            <person name="Barry K."/>
            <person name="Bills G."/>
            <person name="Bluhm B."/>
            <person name="Cannon C."/>
            <person name="Castanera R."/>
            <person name="Culley D."/>
            <person name="Daum C."/>
            <person name="Ezra D."/>
            <person name="Gonzalez J."/>
            <person name="Henrissat B."/>
            <person name="Kuo A."/>
            <person name="Liang C."/>
            <person name="Lipzen A."/>
            <person name="Lutzoni F."/>
            <person name="Magnuson J."/>
            <person name="Mondo S."/>
            <person name="Nolan M."/>
            <person name="Ohm R."/>
            <person name="Pangilinan J."/>
            <person name="Park H.-J."/>
            <person name="Ramirez L."/>
            <person name="Alfaro M."/>
            <person name="Sun H."/>
            <person name="Tritt A."/>
            <person name="Yoshinaga Y."/>
            <person name="Zwiers L.-H."/>
            <person name="Turgeon B."/>
            <person name="Goodwin S."/>
            <person name="Spatafora J."/>
            <person name="Crous P."/>
            <person name="Grigoriev I."/>
        </authorList>
    </citation>
    <scope>NUCLEOTIDE SEQUENCE</scope>
    <source>
        <strain evidence="2">CBS 113389</strain>
    </source>
</reference>
<gene>
    <name evidence="2" type="ORF">BDY17DRAFT_323826</name>
</gene>
<feature type="region of interest" description="Disordered" evidence="1">
    <location>
        <begin position="42"/>
        <end position="114"/>
    </location>
</feature>
<feature type="compositionally biased region" description="Basic and acidic residues" evidence="1">
    <location>
        <begin position="43"/>
        <end position="114"/>
    </location>
</feature>
<proteinExistence type="predicted"/>
<organism evidence="2 3">
    <name type="scientific">Neohortaea acidophila</name>
    <dbReference type="NCBI Taxonomy" id="245834"/>
    <lineage>
        <taxon>Eukaryota</taxon>
        <taxon>Fungi</taxon>
        <taxon>Dikarya</taxon>
        <taxon>Ascomycota</taxon>
        <taxon>Pezizomycotina</taxon>
        <taxon>Dothideomycetes</taxon>
        <taxon>Dothideomycetidae</taxon>
        <taxon>Mycosphaerellales</taxon>
        <taxon>Teratosphaeriaceae</taxon>
        <taxon>Neohortaea</taxon>
    </lineage>
</organism>
<evidence type="ECO:0000313" key="3">
    <source>
        <dbReference type="Proteomes" id="UP000799767"/>
    </source>
</evidence>
<dbReference type="GeneID" id="54478091"/>
<evidence type="ECO:0000256" key="1">
    <source>
        <dbReference type="SAM" id="MobiDB-lite"/>
    </source>
</evidence>
<dbReference type="AlphaFoldDB" id="A0A6A6PSW2"/>
<dbReference type="Proteomes" id="UP000799767">
    <property type="component" value="Unassembled WGS sequence"/>
</dbReference>
<sequence>MSSAIRSMSALRRQPAGARTVLRSIAPHRSFQQARVLAVSKESNLHTDKDGAHFEAEKQAQLKDQKDGRGEWKDSLSSDSESAVKADRGEMKDGKASISELQKETVKKADKERK</sequence>
<keyword evidence="3" id="KW-1185">Reference proteome</keyword>
<evidence type="ECO:0000313" key="2">
    <source>
        <dbReference type="EMBL" id="KAF2483062.1"/>
    </source>
</evidence>
<accession>A0A6A6PSW2</accession>
<dbReference type="EMBL" id="MU001635">
    <property type="protein sequence ID" value="KAF2483062.1"/>
    <property type="molecule type" value="Genomic_DNA"/>
</dbReference>